<keyword evidence="5" id="KW-0479">Metal-binding</keyword>
<dbReference type="Proteomes" id="UP000238196">
    <property type="component" value="Unassembled WGS sequence"/>
</dbReference>
<dbReference type="GO" id="GO:0046872">
    <property type="term" value="F:metal ion binding"/>
    <property type="evidence" value="ECO:0007669"/>
    <property type="project" value="UniProtKB-KW"/>
</dbReference>
<feature type="binding site" evidence="5">
    <location>
        <position position="108"/>
    </location>
    <ligand>
        <name>substrate</name>
    </ligand>
</feature>
<dbReference type="PANTHER" id="PTHR33254:SF4">
    <property type="entry name" value="4-HYDROXY-4-METHYL-2-OXOGLUTARATE ALDOLASE 3-RELATED"/>
    <property type="match status" value="1"/>
</dbReference>
<dbReference type="Gene3D" id="3.50.30.40">
    <property type="entry name" value="Ribonuclease E inhibitor RraA/RraA-like"/>
    <property type="match status" value="1"/>
</dbReference>
<evidence type="ECO:0000256" key="2">
    <source>
        <dbReference type="ARBA" id="ARBA00016549"/>
    </source>
</evidence>
<dbReference type="AlphaFoldDB" id="A0A2S5KHI1"/>
<name>A0A2S5KHI1_9PROT</name>
<gene>
    <name evidence="6" type="ORF">C4K68_26840</name>
</gene>
<organism evidence="6 7">
    <name type="scientific">Proteobacteria bacterium 228</name>
    <dbReference type="NCBI Taxonomy" id="2083153"/>
    <lineage>
        <taxon>Bacteria</taxon>
        <taxon>Pseudomonadati</taxon>
        <taxon>Pseudomonadota</taxon>
    </lineage>
</organism>
<keyword evidence="5" id="KW-0460">Magnesium</keyword>
<feature type="binding site" evidence="5">
    <location>
        <position position="109"/>
    </location>
    <ligand>
        <name>Mg(2+)</name>
        <dbReference type="ChEBI" id="CHEBI:18420"/>
    </ligand>
</feature>
<dbReference type="InterPro" id="IPR036704">
    <property type="entry name" value="RraA/RraA-like_sf"/>
</dbReference>
<dbReference type="NCBIfam" id="NF004850">
    <property type="entry name" value="PRK06201.1"/>
    <property type="match status" value="1"/>
</dbReference>
<dbReference type="PANTHER" id="PTHR33254">
    <property type="entry name" value="4-HYDROXY-4-METHYL-2-OXOGLUTARATE ALDOLASE 3-RELATED"/>
    <property type="match status" value="1"/>
</dbReference>
<keyword evidence="6" id="KW-0489">Methyltransferase</keyword>
<evidence type="ECO:0000256" key="5">
    <source>
        <dbReference type="PIRSR" id="PIRSR605493-1"/>
    </source>
</evidence>
<comment type="cofactor">
    <cofactor evidence="1">
        <name>a divalent metal cation</name>
        <dbReference type="ChEBI" id="CHEBI:60240"/>
    </cofactor>
</comment>
<feature type="binding site" evidence="5">
    <location>
        <begin position="86"/>
        <end position="89"/>
    </location>
    <ligand>
        <name>substrate</name>
    </ligand>
</feature>
<comment type="cofactor">
    <cofactor evidence="5">
        <name>Mg(2+)</name>
        <dbReference type="ChEBI" id="CHEBI:18420"/>
    </cofactor>
</comment>
<dbReference type="SUPFAM" id="SSF89562">
    <property type="entry name" value="RraA-like"/>
    <property type="match status" value="1"/>
</dbReference>
<comment type="caution">
    <text evidence="6">The sequence shown here is derived from an EMBL/GenBank/DDBJ whole genome shotgun (WGS) entry which is preliminary data.</text>
</comment>
<dbReference type="Pfam" id="PF03737">
    <property type="entry name" value="RraA-like"/>
    <property type="match status" value="1"/>
</dbReference>
<sequence length="211" mass="22521">MTTLTADIIHDLNSLATPLISDVMARMVGIKGLQAYHKPAKLIGTALTVKTRPGDNLYLYKALAQVRPGEVIVIDGGGDDNNALLGEIIKRYAQSKGCSGFIVDGAIRDIGAFGNDTFPCYARSHIHRGPYKTGPGQLRTAVSIGGQVVNNGDIIVGDEDGIVVIPPEQLREVITAAQAKDKVEQEMMAEIASGREQQNWLDSILIAGGIK</sequence>
<accession>A0A2S5KHI1</accession>
<evidence type="ECO:0000313" key="6">
    <source>
        <dbReference type="EMBL" id="PPC74222.1"/>
    </source>
</evidence>
<evidence type="ECO:0000256" key="4">
    <source>
        <dbReference type="ARBA" id="ARBA00030169"/>
    </source>
</evidence>
<dbReference type="GO" id="GO:0032259">
    <property type="term" value="P:methylation"/>
    <property type="evidence" value="ECO:0007669"/>
    <property type="project" value="UniProtKB-KW"/>
</dbReference>
<dbReference type="EMBL" id="PRLP01000155">
    <property type="protein sequence ID" value="PPC74222.1"/>
    <property type="molecule type" value="Genomic_DNA"/>
</dbReference>
<proteinExistence type="predicted"/>
<dbReference type="InterPro" id="IPR005493">
    <property type="entry name" value="RraA/RraA-like"/>
</dbReference>
<reference evidence="6 7" key="1">
    <citation type="submission" date="2018-02" db="EMBL/GenBank/DDBJ databases">
        <title>novel marine gammaproteobacteria from coastal saline agro ecosystem.</title>
        <authorList>
            <person name="Krishnan R."/>
            <person name="Ramesh Kumar N."/>
        </authorList>
    </citation>
    <scope>NUCLEOTIDE SEQUENCE [LARGE SCALE GENOMIC DNA]</scope>
    <source>
        <strain evidence="6 7">228</strain>
    </source>
</reference>
<evidence type="ECO:0000256" key="3">
    <source>
        <dbReference type="ARBA" id="ARBA00029596"/>
    </source>
</evidence>
<evidence type="ECO:0000313" key="7">
    <source>
        <dbReference type="Proteomes" id="UP000238196"/>
    </source>
</evidence>
<dbReference type="CDD" id="cd16841">
    <property type="entry name" value="RraA_family"/>
    <property type="match status" value="1"/>
</dbReference>
<protein>
    <recommendedName>
        <fullName evidence="2">Putative 4-hydroxy-4-methyl-2-oxoglutarate aldolase</fullName>
    </recommendedName>
    <alternativeName>
        <fullName evidence="3">Regulator of ribonuclease activity homolog</fullName>
    </alternativeName>
    <alternativeName>
        <fullName evidence="4">RraA-like protein</fullName>
    </alternativeName>
</protein>
<dbReference type="GO" id="GO:0008168">
    <property type="term" value="F:methyltransferase activity"/>
    <property type="evidence" value="ECO:0007669"/>
    <property type="project" value="UniProtKB-KW"/>
</dbReference>
<keyword evidence="6" id="KW-0808">Transferase</keyword>
<dbReference type="OrthoDB" id="8717144at2"/>
<evidence type="ECO:0000256" key="1">
    <source>
        <dbReference type="ARBA" id="ARBA00001968"/>
    </source>
</evidence>